<reference evidence="1" key="1">
    <citation type="journal article" date="2014" name="Front. Microbiol.">
        <title>High frequency of phylogenetically diverse reductive dehalogenase-homologous genes in deep subseafloor sedimentary metagenomes.</title>
        <authorList>
            <person name="Kawai M."/>
            <person name="Futagami T."/>
            <person name="Toyoda A."/>
            <person name="Takaki Y."/>
            <person name="Nishi S."/>
            <person name="Hori S."/>
            <person name="Arai W."/>
            <person name="Tsubouchi T."/>
            <person name="Morono Y."/>
            <person name="Uchiyama I."/>
            <person name="Ito T."/>
            <person name="Fujiyama A."/>
            <person name="Inagaki F."/>
            <person name="Takami H."/>
        </authorList>
    </citation>
    <scope>NUCLEOTIDE SEQUENCE</scope>
    <source>
        <strain evidence="1">Expedition CK06-06</strain>
    </source>
</reference>
<dbReference type="EMBL" id="BARV01039890">
    <property type="protein sequence ID" value="GAI48816.1"/>
    <property type="molecule type" value="Genomic_DNA"/>
</dbReference>
<sequence length="39" mass="4377">MKQIELISFDAEGTVVTPDFSEAIWHEAIPALYEGRIQA</sequence>
<accession>X1Q237</accession>
<name>X1Q237_9ZZZZ</name>
<proteinExistence type="predicted"/>
<evidence type="ECO:0008006" key="2">
    <source>
        <dbReference type="Google" id="ProtNLM"/>
    </source>
</evidence>
<gene>
    <name evidence="1" type="ORF">S06H3_60992</name>
</gene>
<organism evidence="1">
    <name type="scientific">marine sediment metagenome</name>
    <dbReference type="NCBI Taxonomy" id="412755"/>
    <lineage>
        <taxon>unclassified sequences</taxon>
        <taxon>metagenomes</taxon>
        <taxon>ecological metagenomes</taxon>
    </lineage>
</organism>
<feature type="non-terminal residue" evidence="1">
    <location>
        <position position="39"/>
    </location>
</feature>
<protein>
    <recommendedName>
        <fullName evidence="2">HAD family hydrolase</fullName>
    </recommendedName>
</protein>
<comment type="caution">
    <text evidence="1">The sequence shown here is derived from an EMBL/GenBank/DDBJ whole genome shotgun (WGS) entry which is preliminary data.</text>
</comment>
<dbReference type="AlphaFoldDB" id="X1Q237"/>
<evidence type="ECO:0000313" key="1">
    <source>
        <dbReference type="EMBL" id="GAI48816.1"/>
    </source>
</evidence>